<proteinExistence type="predicted"/>
<dbReference type="PANTHER" id="PTHR39594:SF1">
    <property type="entry name" value="PROTEIN YCHQ"/>
    <property type="match status" value="1"/>
</dbReference>
<feature type="transmembrane region" description="Helical" evidence="1">
    <location>
        <begin position="53"/>
        <end position="75"/>
    </location>
</feature>
<sequence>MANSEFWSALVSAYPAIKTLHLWCVSLSIGLFSVRLIATWTRATWPMHPRVRHLSVGVDVLLLCAGVTLWTLLQLNPLRDTWLGVKLMLLVAYVVLGSLALKRAPTLRTKMASGLAAWLCVAAMVAVARAHSASL</sequence>
<evidence type="ECO:0000256" key="1">
    <source>
        <dbReference type="SAM" id="Phobius"/>
    </source>
</evidence>
<dbReference type="Proteomes" id="UP000672097">
    <property type="component" value="Unassembled WGS sequence"/>
</dbReference>
<dbReference type="EMBL" id="JAGQDG010000004">
    <property type="protein sequence ID" value="MBQ0936289.1"/>
    <property type="molecule type" value="Genomic_DNA"/>
</dbReference>
<feature type="transmembrane region" description="Helical" evidence="1">
    <location>
        <begin position="20"/>
        <end position="41"/>
    </location>
</feature>
<name>A0ABS5DYY6_9BURK</name>
<keyword evidence="1" id="KW-0472">Membrane</keyword>
<accession>A0ABS5DYY6</accession>
<dbReference type="PIRSF" id="PIRSF005610">
    <property type="entry name" value="SirB"/>
    <property type="match status" value="1"/>
</dbReference>
<gene>
    <name evidence="2" type="ORF">KAK11_13195</name>
</gene>
<keyword evidence="3" id="KW-1185">Reference proteome</keyword>
<keyword evidence="1" id="KW-1133">Transmembrane helix</keyword>
<reference evidence="2 3" key="1">
    <citation type="submission" date="2021-04" db="EMBL/GenBank/DDBJ databases">
        <title>The genome sequence of type strain Ideonella paludis KCTC 32238.</title>
        <authorList>
            <person name="Liu Y."/>
        </authorList>
    </citation>
    <scope>NUCLEOTIDE SEQUENCE [LARGE SCALE GENOMIC DNA]</scope>
    <source>
        <strain evidence="2 3">KCTC 32238</strain>
    </source>
</reference>
<keyword evidence="1" id="KW-0812">Transmembrane</keyword>
<organism evidence="2 3">
    <name type="scientific">Ideonella paludis</name>
    <dbReference type="NCBI Taxonomy" id="1233411"/>
    <lineage>
        <taxon>Bacteria</taxon>
        <taxon>Pseudomonadati</taxon>
        <taxon>Pseudomonadota</taxon>
        <taxon>Betaproteobacteria</taxon>
        <taxon>Burkholderiales</taxon>
        <taxon>Sphaerotilaceae</taxon>
        <taxon>Ideonella</taxon>
    </lineage>
</organism>
<dbReference type="PANTHER" id="PTHR39594">
    <property type="entry name" value="PROTEIN YCHQ"/>
    <property type="match status" value="1"/>
</dbReference>
<dbReference type="Pfam" id="PF04247">
    <property type="entry name" value="SirB"/>
    <property type="match status" value="1"/>
</dbReference>
<protein>
    <submittedName>
        <fullName evidence="2">SirB2 family protein</fullName>
    </submittedName>
</protein>
<evidence type="ECO:0000313" key="2">
    <source>
        <dbReference type="EMBL" id="MBQ0936289.1"/>
    </source>
</evidence>
<feature type="transmembrane region" description="Helical" evidence="1">
    <location>
        <begin position="113"/>
        <end position="132"/>
    </location>
</feature>
<feature type="transmembrane region" description="Helical" evidence="1">
    <location>
        <begin position="81"/>
        <end position="101"/>
    </location>
</feature>
<dbReference type="InterPro" id="IPR007360">
    <property type="entry name" value="SirB"/>
</dbReference>
<evidence type="ECO:0000313" key="3">
    <source>
        <dbReference type="Proteomes" id="UP000672097"/>
    </source>
</evidence>
<comment type="caution">
    <text evidence="2">The sequence shown here is derived from an EMBL/GenBank/DDBJ whole genome shotgun (WGS) entry which is preliminary data.</text>
</comment>